<protein>
    <submittedName>
        <fullName evidence="2">Uncharacterized protein</fullName>
    </submittedName>
</protein>
<feature type="transmembrane region" description="Helical" evidence="1">
    <location>
        <begin position="270"/>
        <end position="288"/>
    </location>
</feature>
<dbReference type="OrthoDB" id="8750340at2"/>
<feature type="transmembrane region" description="Helical" evidence="1">
    <location>
        <begin position="49"/>
        <end position="69"/>
    </location>
</feature>
<dbReference type="AlphaFoldDB" id="A0A1M7P4Z7"/>
<keyword evidence="3" id="KW-1185">Reference proteome</keyword>
<feature type="transmembrane region" description="Helical" evidence="1">
    <location>
        <begin position="357"/>
        <end position="376"/>
    </location>
</feature>
<feature type="transmembrane region" description="Helical" evidence="1">
    <location>
        <begin position="25"/>
        <end position="43"/>
    </location>
</feature>
<feature type="transmembrane region" description="Helical" evidence="1">
    <location>
        <begin position="146"/>
        <end position="168"/>
    </location>
</feature>
<keyword evidence="1" id="KW-1133">Transmembrane helix</keyword>
<keyword evidence="1" id="KW-0472">Membrane</keyword>
<evidence type="ECO:0000313" key="2">
    <source>
        <dbReference type="EMBL" id="SHN11673.1"/>
    </source>
</evidence>
<feature type="transmembrane region" description="Helical" evidence="1">
    <location>
        <begin position="412"/>
        <end position="432"/>
    </location>
</feature>
<gene>
    <name evidence="2" type="ORF">SAMN05192549_104416</name>
</gene>
<proteinExistence type="predicted"/>
<feature type="transmembrane region" description="Helical" evidence="1">
    <location>
        <begin position="90"/>
        <end position="113"/>
    </location>
</feature>
<evidence type="ECO:0000313" key="3">
    <source>
        <dbReference type="Proteomes" id="UP000184339"/>
    </source>
</evidence>
<dbReference type="RefSeq" id="WP_072784396.1">
    <property type="nucleotide sequence ID" value="NZ_FRCX01000004.1"/>
</dbReference>
<keyword evidence="1" id="KW-0812">Transmembrane</keyword>
<accession>A0A1M7P4Z7</accession>
<dbReference type="Proteomes" id="UP000184339">
    <property type="component" value="Unassembled WGS sequence"/>
</dbReference>
<feature type="transmembrane region" description="Helical" evidence="1">
    <location>
        <begin position="174"/>
        <end position="194"/>
    </location>
</feature>
<dbReference type="EMBL" id="FRCX01000004">
    <property type="protein sequence ID" value="SHN11673.1"/>
    <property type="molecule type" value="Genomic_DNA"/>
</dbReference>
<feature type="transmembrane region" description="Helical" evidence="1">
    <location>
        <begin position="382"/>
        <end position="400"/>
    </location>
</feature>
<feature type="transmembrane region" description="Helical" evidence="1">
    <location>
        <begin position="438"/>
        <end position="457"/>
    </location>
</feature>
<organism evidence="2 3">
    <name type="scientific">Duganella sacchari</name>
    <dbReference type="NCBI Taxonomy" id="551987"/>
    <lineage>
        <taxon>Bacteria</taxon>
        <taxon>Pseudomonadati</taxon>
        <taxon>Pseudomonadota</taxon>
        <taxon>Betaproteobacteria</taxon>
        <taxon>Burkholderiales</taxon>
        <taxon>Oxalobacteraceae</taxon>
        <taxon>Telluria group</taxon>
        <taxon>Duganella</taxon>
    </lineage>
</organism>
<sequence length="476" mass="52106">MNAVETQLLSQMLLDHCQGRMMKRLSWGLVLCAAGVLGASHYLEAPVFGNVLFLVLICGLGYLWCGSFLKSAIQQNRPANAVLVPGLRANLMRLTALLYIACTLATGALGWLLLGHPGYVLLTGAALGVYSLFTSRYAWLNTLPSFIMIIFFSINNRNATILDVITGLMGEPLLTFLGVIVLTWLGWLGLQAAFPQGGDKHWRWLSCQARQRAMNRGELLNSEPGAGIRWLAWLRGPYNAALRADSRKGADQGRQMAHTLGTSAHDGVTIAYVILSAVVMAMFAHHWAASKDPVFMLVICMTMQGVLMQSALVYISSIINRAGRYGTEQSLYLLTPAAPAPAGCNRSLMRILLFRTLRLWLLCSLGIVVIDIAAQGRLEVRGTTYLLAMMMLPLTGLVLRNYATARRQSTDWLAIIGTTMMIFLYVALALFAQDHPGLPLFWVGSAVGVAALVGLRLRWQHVMQLPPVLPVGRLVA</sequence>
<reference evidence="3" key="1">
    <citation type="submission" date="2016-11" db="EMBL/GenBank/DDBJ databases">
        <authorList>
            <person name="Varghese N."/>
            <person name="Submissions S."/>
        </authorList>
    </citation>
    <scope>NUCLEOTIDE SEQUENCE [LARGE SCALE GENOMIC DNA]</scope>
    <source>
        <strain evidence="3">Sac-22</strain>
    </source>
</reference>
<dbReference type="STRING" id="551987.SAMN05192549_104416"/>
<feature type="transmembrane region" description="Helical" evidence="1">
    <location>
        <begin position="294"/>
        <end position="315"/>
    </location>
</feature>
<name>A0A1M7P4Z7_9BURK</name>
<feature type="transmembrane region" description="Helical" evidence="1">
    <location>
        <begin position="119"/>
        <end position="139"/>
    </location>
</feature>
<evidence type="ECO:0000256" key="1">
    <source>
        <dbReference type="SAM" id="Phobius"/>
    </source>
</evidence>